<dbReference type="CDD" id="cd14332">
    <property type="entry name" value="UBA_RuvA_C"/>
    <property type="match status" value="1"/>
</dbReference>
<comment type="subunit">
    <text evidence="6">Homotetramer. Forms an RuvA(8)-RuvB(12)-Holliday junction (HJ) complex. HJ DNA is sandwiched between 2 RuvA tetramers; dsDNA enters through RuvA and exits via RuvB. An RuvB hexamer assembles on each DNA strand where it exits the tetramer. Each RuvB hexamer is contacted by two RuvA subunits (via domain III) on 2 adjacent RuvB subunits; this complex drives branch migration. In the full resolvosome a probable DNA-RuvA(4)-RuvB(12)-RuvC(2) complex forms which resolves the HJ.</text>
</comment>
<dbReference type="SMART" id="SM00278">
    <property type="entry name" value="HhH1"/>
    <property type="match status" value="2"/>
</dbReference>
<dbReference type="NCBIfam" id="TIGR00084">
    <property type="entry name" value="ruvA"/>
    <property type="match status" value="1"/>
</dbReference>
<dbReference type="GO" id="GO:0009378">
    <property type="term" value="F:four-way junction helicase activity"/>
    <property type="evidence" value="ECO:0007669"/>
    <property type="project" value="InterPro"/>
</dbReference>
<dbReference type="GO" id="GO:0048476">
    <property type="term" value="C:Holliday junction resolvase complex"/>
    <property type="evidence" value="ECO:0007669"/>
    <property type="project" value="UniProtKB-UniRule"/>
</dbReference>
<sequence length="199" mass="21364">MIAHLQGILELVDKNYLVVEVAGLGYHVKVATSTLARLPRVGETIKLFTHQLVREDDISLYGFLTKEEKNFFGLLLKVSGVGPKAALAFLSALPIEKLAAAIASGDVDLISTVPGIGKKTAQKLVIELKEKVAKAFAVKPSDLILGLAEEEKSLVSDAISALISLGYSPHEAREVILKVDLENAASVELIIKQALKELV</sequence>
<evidence type="ECO:0000256" key="5">
    <source>
        <dbReference type="ARBA" id="ARBA00023204"/>
    </source>
</evidence>
<comment type="function">
    <text evidence="6">The RuvA-RuvB-RuvC complex processes Holliday junction (HJ) DNA during genetic recombination and DNA repair, while the RuvA-RuvB complex plays an important role in the rescue of blocked DNA replication forks via replication fork reversal (RFR). RuvA specifically binds to HJ cruciform DNA, conferring on it an open structure. The RuvB hexamer acts as an ATP-dependent pump, pulling dsDNA into and through the RuvAB complex. HJ branch migration allows RuvC to scan DNA until it finds its consensus sequence, where it cleaves and resolves the cruciform DNA.</text>
</comment>
<dbReference type="GO" id="GO:0005524">
    <property type="term" value="F:ATP binding"/>
    <property type="evidence" value="ECO:0007669"/>
    <property type="project" value="InterPro"/>
</dbReference>
<feature type="region of interest" description="Flexible linker" evidence="6">
    <location>
        <begin position="137"/>
        <end position="149"/>
    </location>
</feature>
<dbReference type="HAMAP" id="MF_00031">
    <property type="entry name" value="DNA_HJ_migration_RuvA"/>
    <property type="match status" value="1"/>
</dbReference>
<dbReference type="EMBL" id="PEYM01000116">
    <property type="protein sequence ID" value="PIS28795.1"/>
    <property type="molecule type" value="Genomic_DNA"/>
</dbReference>
<comment type="similarity">
    <text evidence="6">Belongs to the RuvA family.</text>
</comment>
<reference evidence="8 9" key="1">
    <citation type="submission" date="2017-09" db="EMBL/GenBank/DDBJ databases">
        <title>Depth-based differentiation of microbial function through sediment-hosted aquifers and enrichment of novel symbionts in the deep terrestrial subsurface.</title>
        <authorList>
            <person name="Probst A.J."/>
            <person name="Ladd B."/>
            <person name="Jarett J.K."/>
            <person name="Geller-Mcgrath D.E."/>
            <person name="Sieber C.M."/>
            <person name="Emerson J.B."/>
            <person name="Anantharaman K."/>
            <person name="Thomas B.C."/>
            <person name="Malmstrom R."/>
            <person name="Stieglmeier M."/>
            <person name="Klingl A."/>
            <person name="Woyke T."/>
            <person name="Ryan C.M."/>
            <person name="Banfield J.F."/>
        </authorList>
    </citation>
    <scope>NUCLEOTIDE SEQUENCE [LARGE SCALE GENOMIC DNA]</scope>
    <source>
        <strain evidence="8">CG08_land_8_20_14_0_20_45_16</strain>
    </source>
</reference>
<dbReference type="Proteomes" id="UP000231343">
    <property type="component" value="Unassembled WGS sequence"/>
</dbReference>
<evidence type="ECO:0000256" key="1">
    <source>
        <dbReference type="ARBA" id="ARBA00022490"/>
    </source>
</evidence>
<dbReference type="InterPro" id="IPR010994">
    <property type="entry name" value="RuvA_2-like"/>
</dbReference>
<evidence type="ECO:0000256" key="4">
    <source>
        <dbReference type="ARBA" id="ARBA00023172"/>
    </source>
</evidence>
<evidence type="ECO:0000256" key="3">
    <source>
        <dbReference type="ARBA" id="ARBA00023125"/>
    </source>
</evidence>
<comment type="caution">
    <text evidence="6">Lacks conserved residue(s) required for the propagation of feature annotation.</text>
</comment>
<dbReference type="GO" id="GO:0000400">
    <property type="term" value="F:four-way junction DNA binding"/>
    <property type="evidence" value="ECO:0007669"/>
    <property type="project" value="UniProtKB-UniRule"/>
</dbReference>
<dbReference type="InterPro" id="IPR013849">
    <property type="entry name" value="DNA_helicase_Holl-junc_RuvA_I"/>
</dbReference>
<protein>
    <recommendedName>
        <fullName evidence="6">Holliday junction branch migration complex subunit RuvA</fullName>
    </recommendedName>
</protein>
<gene>
    <name evidence="6" type="primary">ruvA</name>
    <name evidence="8" type="ORF">COT42_06955</name>
</gene>
<comment type="domain">
    <text evidence="6">Has three domains with a flexible linker between the domains II and III and assumes an 'L' shape. Domain III is highly mobile and contacts RuvB.</text>
</comment>
<feature type="domain" description="Helix-hairpin-helix DNA-binding motif class 1" evidence="7">
    <location>
        <begin position="73"/>
        <end position="92"/>
    </location>
</feature>
<dbReference type="Pfam" id="PF14520">
    <property type="entry name" value="HHH_5"/>
    <property type="match status" value="1"/>
</dbReference>
<dbReference type="GO" id="GO:0009379">
    <property type="term" value="C:Holliday junction helicase complex"/>
    <property type="evidence" value="ECO:0007669"/>
    <property type="project" value="InterPro"/>
</dbReference>
<feature type="region of interest" description="Domain I" evidence="6">
    <location>
        <begin position="1"/>
        <end position="64"/>
    </location>
</feature>
<keyword evidence="1 6" id="KW-0963">Cytoplasm</keyword>
<evidence type="ECO:0000256" key="6">
    <source>
        <dbReference type="HAMAP-Rule" id="MF_00031"/>
    </source>
</evidence>
<dbReference type="GO" id="GO:0006281">
    <property type="term" value="P:DNA repair"/>
    <property type="evidence" value="ECO:0007669"/>
    <property type="project" value="UniProtKB-UniRule"/>
</dbReference>
<keyword evidence="3 6" id="KW-0238">DNA-binding</keyword>
<dbReference type="GO" id="GO:0005737">
    <property type="term" value="C:cytoplasm"/>
    <property type="evidence" value="ECO:0007669"/>
    <property type="project" value="UniProtKB-SubCell"/>
</dbReference>
<dbReference type="InterPro" id="IPR003583">
    <property type="entry name" value="Hlx-hairpin-Hlx_DNA-bd_motif"/>
</dbReference>
<keyword evidence="2 6" id="KW-0227">DNA damage</keyword>
<dbReference type="Pfam" id="PF07499">
    <property type="entry name" value="RuvA_C"/>
    <property type="match status" value="1"/>
</dbReference>
<evidence type="ECO:0000259" key="7">
    <source>
        <dbReference type="SMART" id="SM00278"/>
    </source>
</evidence>
<comment type="caution">
    <text evidence="8">The sequence shown here is derived from an EMBL/GenBank/DDBJ whole genome shotgun (WGS) entry which is preliminary data.</text>
</comment>
<feature type="region of interest" description="Domain III" evidence="6">
    <location>
        <begin position="150"/>
        <end position="199"/>
    </location>
</feature>
<dbReference type="InterPro" id="IPR036267">
    <property type="entry name" value="RuvA_C_sf"/>
</dbReference>
<accession>A0A2H0XVJ8</accession>
<evidence type="ECO:0000313" key="9">
    <source>
        <dbReference type="Proteomes" id="UP000231343"/>
    </source>
</evidence>
<dbReference type="Pfam" id="PF01330">
    <property type="entry name" value="RuvA_N"/>
    <property type="match status" value="1"/>
</dbReference>
<dbReference type="Gene3D" id="1.10.8.10">
    <property type="entry name" value="DNA helicase RuvA subunit, C-terminal domain"/>
    <property type="match status" value="1"/>
</dbReference>
<evidence type="ECO:0000256" key="2">
    <source>
        <dbReference type="ARBA" id="ARBA00022763"/>
    </source>
</evidence>
<feature type="domain" description="Helix-hairpin-helix DNA-binding motif class 1" evidence="7">
    <location>
        <begin position="108"/>
        <end position="127"/>
    </location>
</feature>
<dbReference type="InterPro" id="IPR012340">
    <property type="entry name" value="NA-bd_OB-fold"/>
</dbReference>
<dbReference type="SUPFAM" id="SSF50249">
    <property type="entry name" value="Nucleic acid-binding proteins"/>
    <property type="match status" value="1"/>
</dbReference>
<evidence type="ECO:0000313" key="8">
    <source>
        <dbReference type="EMBL" id="PIS28795.1"/>
    </source>
</evidence>
<proteinExistence type="inferred from homology"/>
<dbReference type="SUPFAM" id="SSF47781">
    <property type="entry name" value="RuvA domain 2-like"/>
    <property type="match status" value="1"/>
</dbReference>
<dbReference type="Gene3D" id="2.40.50.140">
    <property type="entry name" value="Nucleic acid-binding proteins"/>
    <property type="match status" value="1"/>
</dbReference>
<dbReference type="GO" id="GO:0006310">
    <property type="term" value="P:DNA recombination"/>
    <property type="evidence" value="ECO:0007669"/>
    <property type="project" value="UniProtKB-UniRule"/>
</dbReference>
<dbReference type="Gene3D" id="1.10.150.20">
    <property type="entry name" value="5' to 3' exonuclease, C-terminal subdomain"/>
    <property type="match status" value="1"/>
</dbReference>
<name>A0A2H0XVJ8_UNCSA</name>
<dbReference type="AlphaFoldDB" id="A0A2H0XVJ8"/>
<keyword evidence="4 6" id="KW-0233">DNA recombination</keyword>
<dbReference type="InterPro" id="IPR000085">
    <property type="entry name" value="RuvA"/>
</dbReference>
<dbReference type="SUPFAM" id="SSF46929">
    <property type="entry name" value="DNA helicase RuvA subunit, C-terminal domain"/>
    <property type="match status" value="1"/>
</dbReference>
<dbReference type="InterPro" id="IPR011114">
    <property type="entry name" value="RuvA_C"/>
</dbReference>
<keyword evidence="5 6" id="KW-0234">DNA repair</keyword>
<organism evidence="8 9">
    <name type="scientific">Candidatus Saganbacteria bacterium CG08_land_8_20_14_0_20_45_16</name>
    <dbReference type="NCBI Taxonomy" id="2014293"/>
    <lineage>
        <taxon>Bacteria</taxon>
        <taxon>Bacillati</taxon>
        <taxon>Saganbacteria</taxon>
    </lineage>
</organism>
<comment type="subcellular location">
    <subcellularLocation>
        <location evidence="6">Cytoplasm</location>
    </subcellularLocation>
</comment>